<feature type="non-terminal residue" evidence="4">
    <location>
        <position position="191"/>
    </location>
</feature>
<reference evidence="4 5" key="1">
    <citation type="submission" date="2013-11" db="EMBL/GenBank/DDBJ databases">
        <title>Genome sequencing of Stegodyphus mimosarum.</title>
        <authorList>
            <person name="Bechsgaard J."/>
        </authorList>
    </citation>
    <scope>NUCLEOTIDE SEQUENCE [LARGE SCALE GENOMIC DNA]</scope>
</reference>
<proteinExistence type="inferred from homology"/>
<comment type="similarity">
    <text evidence="1 2">Belongs to the MINDY deubiquitinase family. FAM188 subfamily.</text>
</comment>
<dbReference type="Proteomes" id="UP000054359">
    <property type="component" value="Unassembled WGS sequence"/>
</dbReference>
<accession>A0A087TDY1</accession>
<keyword evidence="2" id="KW-0788">Thiol protease</keyword>
<gene>
    <name evidence="4" type="ORF">X975_03923</name>
</gene>
<feature type="domain" description="Deubiquitinating enzyme MINDY-3/4 conserved" evidence="3">
    <location>
        <begin position="36"/>
        <end position="188"/>
    </location>
</feature>
<evidence type="ECO:0000313" key="4">
    <source>
        <dbReference type="EMBL" id="KFM63320.1"/>
    </source>
</evidence>
<dbReference type="GO" id="GO:0006508">
    <property type="term" value="P:proteolysis"/>
    <property type="evidence" value="ECO:0007669"/>
    <property type="project" value="UniProtKB-KW"/>
</dbReference>
<dbReference type="AlphaFoldDB" id="A0A087TDY1"/>
<evidence type="ECO:0000256" key="1">
    <source>
        <dbReference type="ARBA" id="ARBA00011074"/>
    </source>
</evidence>
<protein>
    <recommendedName>
        <fullName evidence="2">Ubiquitin carboxyl-terminal hydrolase MINDY</fullName>
        <ecNumber evidence="2">3.4.19.12</ecNumber>
    </recommendedName>
</protein>
<comment type="catalytic activity">
    <reaction evidence="2">
        <text>Thiol-dependent hydrolysis of ester, thioester, amide, peptide and isopeptide bonds formed by the C-terminal Gly of ubiquitin (a 76-residue protein attached to proteins as an intracellular targeting signal).</text>
        <dbReference type="EC" id="3.4.19.12"/>
    </reaction>
</comment>
<dbReference type="GO" id="GO:0071108">
    <property type="term" value="P:protein K48-linked deubiquitination"/>
    <property type="evidence" value="ECO:0007669"/>
    <property type="project" value="InterPro"/>
</dbReference>
<dbReference type="GO" id="GO:0004843">
    <property type="term" value="F:cysteine-type deubiquitinase activity"/>
    <property type="evidence" value="ECO:0007669"/>
    <property type="project" value="UniProtKB-UniRule"/>
</dbReference>
<keyword evidence="5" id="KW-1185">Reference proteome</keyword>
<evidence type="ECO:0000256" key="2">
    <source>
        <dbReference type="RuleBase" id="RU367088"/>
    </source>
</evidence>
<evidence type="ECO:0000259" key="3">
    <source>
        <dbReference type="SMART" id="SM01174"/>
    </source>
</evidence>
<dbReference type="EC" id="3.4.19.12" evidence="2"/>
<name>A0A087TDY1_STEMI</name>
<dbReference type="GO" id="GO:1990380">
    <property type="term" value="F:K48-linked deubiquitinase activity"/>
    <property type="evidence" value="ECO:0007669"/>
    <property type="project" value="UniProtKB-UniRule"/>
</dbReference>
<dbReference type="Pfam" id="PF13898">
    <property type="entry name" value="MINDY-3_4_CD"/>
    <property type="match status" value="1"/>
</dbReference>
<dbReference type="EMBL" id="KK114785">
    <property type="protein sequence ID" value="KFM63320.1"/>
    <property type="molecule type" value="Genomic_DNA"/>
</dbReference>
<keyword evidence="2" id="KW-0645">Protease</keyword>
<keyword evidence="2" id="KW-0833">Ubl conjugation pathway</keyword>
<dbReference type="PANTHER" id="PTHR12473">
    <property type="entry name" value="UBIQUITIN CARBOXYL-TERMINAL HYDROLASE MINDY-4-RELATED"/>
    <property type="match status" value="1"/>
</dbReference>
<comment type="function">
    <text evidence="2">Hydrolase that can remove 'Lys-48'-linked conjugated ubiquitin from proteins.</text>
</comment>
<keyword evidence="2" id="KW-0378">Hydrolase</keyword>
<organism evidence="4 5">
    <name type="scientific">Stegodyphus mimosarum</name>
    <name type="common">African social velvet spider</name>
    <dbReference type="NCBI Taxonomy" id="407821"/>
    <lineage>
        <taxon>Eukaryota</taxon>
        <taxon>Metazoa</taxon>
        <taxon>Ecdysozoa</taxon>
        <taxon>Arthropoda</taxon>
        <taxon>Chelicerata</taxon>
        <taxon>Arachnida</taxon>
        <taxon>Araneae</taxon>
        <taxon>Araneomorphae</taxon>
        <taxon>Entelegynae</taxon>
        <taxon>Eresoidea</taxon>
        <taxon>Eresidae</taxon>
        <taxon>Stegodyphus</taxon>
    </lineage>
</organism>
<dbReference type="OrthoDB" id="6431771at2759"/>
<dbReference type="PANTHER" id="PTHR12473:SF8">
    <property type="entry name" value="UBIQUITIN CARBOXYL-TERMINAL HYDROLASE MINDY-4-RELATED"/>
    <property type="match status" value="1"/>
</dbReference>
<dbReference type="SMART" id="SM01174">
    <property type="entry name" value="DUF4205"/>
    <property type="match status" value="1"/>
</dbReference>
<dbReference type="InterPro" id="IPR025257">
    <property type="entry name" value="MINDY-3/4_CD"/>
</dbReference>
<sequence length="191" mass="21484">MDFNVNEITADAPSNMLSCILGEDRPITVDEACDLRLLLFGNTVDTFGTEWTEQSFHFRRRPLSYGLRQKKPGPCGVLAAVQAHVLYELLFSSTAVTLDSGLLRPKAVERKEALARALTSILWQAGRKKEAVIAVKCNKIVFDSSITSNILRADGMIEYLQLKYFRSRNCILEYFINFISEFMNDDSGSCV</sequence>
<dbReference type="InterPro" id="IPR039785">
    <property type="entry name" value="MINY3/4"/>
</dbReference>
<evidence type="ECO:0000313" key="5">
    <source>
        <dbReference type="Proteomes" id="UP000054359"/>
    </source>
</evidence>